<dbReference type="AlphaFoldDB" id="A0A0M7CXD1"/>
<dbReference type="Proteomes" id="UP001211866">
    <property type="component" value="Chromosome"/>
</dbReference>
<dbReference type="EMBL" id="CP096916">
    <property type="protein sequence ID" value="WBM36649.1"/>
    <property type="molecule type" value="Genomic_DNA"/>
</dbReference>
<keyword evidence="1" id="KW-0732">Signal</keyword>
<name>A0A0M7CXD1_ALCFA</name>
<proteinExistence type="predicted"/>
<evidence type="ECO:0008006" key="6">
    <source>
        <dbReference type="Google" id="ProtNLM"/>
    </source>
</evidence>
<protein>
    <recommendedName>
        <fullName evidence="6">Secreted protein</fullName>
    </recommendedName>
</protein>
<dbReference type="Proteomes" id="UP000245216">
    <property type="component" value="Unassembled WGS sequence"/>
</dbReference>
<dbReference type="RefSeq" id="WP_042481184.1">
    <property type="nucleotide sequence ID" value="NZ_CAXOJJ010000006.1"/>
</dbReference>
<reference evidence="3 5" key="3">
    <citation type="submission" date="2022-05" db="EMBL/GenBank/DDBJ databases">
        <title>Complete sequence of strain NY11312.</title>
        <authorList>
            <person name="Zhou D."/>
        </authorList>
    </citation>
    <scope>NUCLEOTIDE SEQUENCE [LARGE SCALE GENOMIC DNA]</scope>
    <source>
        <strain evidence="3 5">NY11312</strain>
    </source>
</reference>
<dbReference type="STRING" id="511.UZ73_01420"/>
<keyword evidence="5" id="KW-1185">Reference proteome</keyword>
<accession>A0A0S2JMN5</accession>
<evidence type="ECO:0000313" key="4">
    <source>
        <dbReference type="Proteomes" id="UP000245216"/>
    </source>
</evidence>
<feature type="chain" id="PRO_5005810917" description="Secreted protein" evidence="1">
    <location>
        <begin position="28"/>
        <end position="125"/>
    </location>
</feature>
<gene>
    <name evidence="2" type="ORF">DF183_03680</name>
    <name evidence="3" type="ORF">M2J83_12565</name>
</gene>
<evidence type="ECO:0000313" key="2">
    <source>
        <dbReference type="EMBL" id="PWE15840.1"/>
    </source>
</evidence>
<reference evidence="2 4" key="1">
    <citation type="submission" date="2018-05" db="EMBL/GenBank/DDBJ databases">
        <title>Genome Sequence of an Efficient Indole-Degrading Bacterium, Alcaligenes sp.YBY.</title>
        <authorList>
            <person name="Yang B."/>
        </authorList>
    </citation>
    <scope>NUCLEOTIDE SEQUENCE [LARGE SCALE GENOMIC DNA]</scope>
    <source>
        <strain evidence="2 4">YBY</strain>
    </source>
</reference>
<evidence type="ECO:0000313" key="3">
    <source>
        <dbReference type="EMBL" id="WBM36649.1"/>
    </source>
</evidence>
<organism evidence="2 4">
    <name type="scientific">Alcaligenes faecalis</name>
    <dbReference type="NCBI Taxonomy" id="511"/>
    <lineage>
        <taxon>Bacteria</taxon>
        <taxon>Pseudomonadati</taxon>
        <taxon>Pseudomonadota</taxon>
        <taxon>Betaproteobacteria</taxon>
        <taxon>Burkholderiales</taxon>
        <taxon>Alcaligenaceae</taxon>
        <taxon>Alcaligenes</taxon>
    </lineage>
</organism>
<feature type="signal peptide" evidence="1">
    <location>
        <begin position="1"/>
        <end position="27"/>
    </location>
</feature>
<dbReference type="OrthoDB" id="8780961at2"/>
<reference evidence="2 4" key="2">
    <citation type="submission" date="2018-05" db="EMBL/GenBank/DDBJ databases">
        <authorList>
            <person name="Lanie J.A."/>
            <person name="Ng W.-L."/>
            <person name="Kazmierczak K.M."/>
            <person name="Andrzejewski T.M."/>
            <person name="Davidsen T.M."/>
            <person name="Wayne K.J."/>
            <person name="Tettelin H."/>
            <person name="Glass J.I."/>
            <person name="Rusch D."/>
            <person name="Podicherti R."/>
            <person name="Tsui H.-C.T."/>
            <person name="Winkler M.E."/>
        </authorList>
    </citation>
    <scope>NUCLEOTIDE SEQUENCE [LARGE SCALE GENOMIC DNA]</scope>
    <source>
        <strain evidence="2 4">YBY</strain>
    </source>
</reference>
<accession>A0A0M7CXD1</accession>
<evidence type="ECO:0000313" key="5">
    <source>
        <dbReference type="Proteomes" id="UP001211866"/>
    </source>
</evidence>
<dbReference type="GeneID" id="29368032"/>
<sequence>MSLLTHPSRILSASLLSLGLLSSAAWAQTPSQDYRHDIQRCEQFKGEQRTTCRREAGAALQAERHNKLDKRDHNLDANRQARCHRLPADRQQDCLKSMTGQDTTVRGSVEGGGILRETTTVVPAQ</sequence>
<dbReference type="KEGG" id="afa:UZ73_01420"/>
<dbReference type="EMBL" id="QEXO01000001">
    <property type="protein sequence ID" value="PWE15840.1"/>
    <property type="molecule type" value="Genomic_DNA"/>
</dbReference>
<evidence type="ECO:0000256" key="1">
    <source>
        <dbReference type="SAM" id="SignalP"/>
    </source>
</evidence>